<dbReference type="RefSeq" id="WP_173155077.1">
    <property type="nucleotide sequence ID" value="NZ_BAAALX010000010.1"/>
</dbReference>
<name>A0ABN2AG86_9MICO</name>
<dbReference type="EMBL" id="BAAALX010000010">
    <property type="protein sequence ID" value="GAA1517703.1"/>
    <property type="molecule type" value="Genomic_DNA"/>
</dbReference>
<protein>
    <submittedName>
        <fullName evidence="2">Uncharacterized protein</fullName>
    </submittedName>
</protein>
<accession>A0ABN2AG86</accession>
<proteinExistence type="predicted"/>
<sequence length="105" mass="10999">MNPPAGDIRSRAAGASDRESQSLKRRETKTGSGTFVIASAPETGLHLGDYSSQDLHEARPHIEVPAAELAATRRTEADLVRLHVVTAVPVGIACSKASSPNSAEP</sequence>
<keyword evidence="3" id="KW-1185">Reference proteome</keyword>
<feature type="region of interest" description="Disordered" evidence="1">
    <location>
        <begin position="1"/>
        <end position="37"/>
    </location>
</feature>
<dbReference type="Proteomes" id="UP001500177">
    <property type="component" value="Unassembled WGS sequence"/>
</dbReference>
<comment type="caution">
    <text evidence="2">The sequence shown here is derived from an EMBL/GenBank/DDBJ whole genome shotgun (WGS) entry which is preliminary data.</text>
</comment>
<evidence type="ECO:0000313" key="2">
    <source>
        <dbReference type="EMBL" id="GAA1517703.1"/>
    </source>
</evidence>
<evidence type="ECO:0000256" key="1">
    <source>
        <dbReference type="SAM" id="MobiDB-lite"/>
    </source>
</evidence>
<feature type="compositionally biased region" description="Basic and acidic residues" evidence="1">
    <location>
        <begin position="16"/>
        <end position="29"/>
    </location>
</feature>
<gene>
    <name evidence="2" type="ORF">GCM10009690_20950</name>
</gene>
<reference evidence="2 3" key="1">
    <citation type="journal article" date="2019" name="Int. J. Syst. Evol. Microbiol.">
        <title>The Global Catalogue of Microorganisms (GCM) 10K type strain sequencing project: providing services to taxonomists for standard genome sequencing and annotation.</title>
        <authorList>
            <consortium name="The Broad Institute Genomics Platform"/>
            <consortium name="The Broad Institute Genome Sequencing Center for Infectious Disease"/>
            <person name="Wu L."/>
            <person name="Ma J."/>
        </authorList>
    </citation>
    <scope>NUCLEOTIDE SEQUENCE [LARGE SCALE GENOMIC DNA]</scope>
    <source>
        <strain evidence="2 3">JCM 13318</strain>
    </source>
</reference>
<evidence type="ECO:0000313" key="3">
    <source>
        <dbReference type="Proteomes" id="UP001500177"/>
    </source>
</evidence>
<organism evidence="2 3">
    <name type="scientific">Brevibacterium permense</name>
    <dbReference type="NCBI Taxonomy" id="234834"/>
    <lineage>
        <taxon>Bacteria</taxon>
        <taxon>Bacillati</taxon>
        <taxon>Actinomycetota</taxon>
        <taxon>Actinomycetes</taxon>
        <taxon>Micrococcales</taxon>
        <taxon>Brevibacteriaceae</taxon>
        <taxon>Brevibacterium</taxon>
    </lineage>
</organism>